<evidence type="ECO:0000256" key="1">
    <source>
        <dbReference type="SAM" id="MobiDB-lite"/>
    </source>
</evidence>
<evidence type="ECO:0008006" key="5">
    <source>
        <dbReference type="Google" id="ProtNLM"/>
    </source>
</evidence>
<comment type="caution">
    <text evidence="3">The sequence shown here is derived from an EMBL/GenBank/DDBJ whole genome shotgun (WGS) entry which is preliminary data.</text>
</comment>
<sequence>MNDVTTQVTATDGSTDGSTGGSTDASGAVAAGRSRRVILIALPVVLVAAAVAGAAVYTRSAVDGADRSARTALWEEPAHKPGKDPAGDVARGRASTALSKLLLPVPTGYRLGPDNGELGNDGEQSGRKATAAMKQGAHGLAGKQRRAYEERIDKLRIEGIATRSYTADDNTLSISTQITRMKDRKAVRNLHTFRTGLFDSLGVFRAEPKIKGHPGNARCYVPRERDKGDIESMNCLAYDGEVSITLSASGTRPFDRKAVSELLKDQLDHIKSPGEYV</sequence>
<feature type="transmembrane region" description="Helical" evidence="2">
    <location>
        <begin position="37"/>
        <end position="57"/>
    </location>
</feature>
<dbReference type="Proteomes" id="UP001596200">
    <property type="component" value="Unassembled WGS sequence"/>
</dbReference>
<organism evidence="3 4">
    <name type="scientific">Streptomyces pulveraceus</name>
    <dbReference type="NCBI Taxonomy" id="68258"/>
    <lineage>
        <taxon>Bacteria</taxon>
        <taxon>Bacillati</taxon>
        <taxon>Actinomycetota</taxon>
        <taxon>Actinomycetes</taxon>
        <taxon>Kitasatosporales</taxon>
        <taxon>Streptomycetaceae</taxon>
        <taxon>Streptomyces</taxon>
    </lineage>
</organism>
<keyword evidence="2" id="KW-1133">Transmembrane helix</keyword>
<dbReference type="RefSeq" id="WP_344507372.1">
    <property type="nucleotide sequence ID" value="NZ_BAAATU010000001.1"/>
</dbReference>
<name>A0ABW1GR80_9ACTN</name>
<reference evidence="4" key="1">
    <citation type="journal article" date="2019" name="Int. J. Syst. Evol. Microbiol.">
        <title>The Global Catalogue of Microorganisms (GCM) 10K type strain sequencing project: providing services to taxonomists for standard genome sequencing and annotation.</title>
        <authorList>
            <consortium name="The Broad Institute Genomics Platform"/>
            <consortium name="The Broad Institute Genome Sequencing Center for Infectious Disease"/>
            <person name="Wu L."/>
            <person name="Ma J."/>
        </authorList>
    </citation>
    <scope>NUCLEOTIDE SEQUENCE [LARGE SCALE GENOMIC DNA]</scope>
    <source>
        <strain evidence="4">JCM 4147</strain>
    </source>
</reference>
<dbReference type="EMBL" id="JBHSPU010000026">
    <property type="protein sequence ID" value="MFC5917341.1"/>
    <property type="molecule type" value="Genomic_DNA"/>
</dbReference>
<evidence type="ECO:0000256" key="2">
    <source>
        <dbReference type="SAM" id="Phobius"/>
    </source>
</evidence>
<keyword evidence="2" id="KW-0812">Transmembrane</keyword>
<keyword evidence="4" id="KW-1185">Reference proteome</keyword>
<feature type="region of interest" description="Disordered" evidence="1">
    <location>
        <begin position="1"/>
        <end position="28"/>
    </location>
</feature>
<evidence type="ECO:0000313" key="3">
    <source>
        <dbReference type="EMBL" id="MFC5917341.1"/>
    </source>
</evidence>
<proteinExistence type="predicted"/>
<evidence type="ECO:0000313" key="4">
    <source>
        <dbReference type="Proteomes" id="UP001596200"/>
    </source>
</evidence>
<feature type="compositionally biased region" description="Low complexity" evidence="1">
    <location>
        <begin position="8"/>
        <end position="28"/>
    </location>
</feature>
<gene>
    <name evidence="3" type="ORF">ACFP1B_28515</name>
</gene>
<keyword evidence="2" id="KW-0472">Membrane</keyword>
<protein>
    <recommendedName>
        <fullName evidence="5">Secreted protein</fullName>
    </recommendedName>
</protein>
<accession>A0ABW1GR80</accession>